<evidence type="ECO:0008006" key="4">
    <source>
        <dbReference type="Google" id="ProtNLM"/>
    </source>
</evidence>
<keyword evidence="1" id="KW-0472">Membrane</keyword>
<evidence type="ECO:0000313" key="2">
    <source>
        <dbReference type="EMBL" id="MBP2330909.1"/>
    </source>
</evidence>
<dbReference type="Proteomes" id="UP001519332">
    <property type="component" value="Unassembled WGS sequence"/>
</dbReference>
<dbReference type="RefSeq" id="WP_209647571.1">
    <property type="nucleotide sequence ID" value="NZ_JAGINW010000001.1"/>
</dbReference>
<dbReference type="InterPro" id="IPR025356">
    <property type="entry name" value="DUF4260"/>
</dbReference>
<protein>
    <recommendedName>
        <fullName evidence="4">DUF4260 domain-containing protein</fullName>
    </recommendedName>
</protein>
<comment type="caution">
    <text evidence="2">The sequence shown here is derived from an EMBL/GenBank/DDBJ whole genome shotgun (WGS) entry which is preliminary data.</text>
</comment>
<keyword evidence="1" id="KW-0812">Transmembrane</keyword>
<gene>
    <name evidence="2" type="ORF">JOF56_011294</name>
</gene>
<accession>A0ABS4U3X4</accession>
<dbReference type="Pfam" id="PF14079">
    <property type="entry name" value="DUF4260"/>
    <property type="match status" value="1"/>
</dbReference>
<sequence length="130" mass="14034">MSLVLAPARPIAQRVAWGVLAVFLLAFLVFEVVKHGGATWATALLLLIAPDLTMFIGAGEGGNGKLSPKAVPFYNAMHRPWIPLTLLVGYSFSNLDWVPLFTAGLAWLLHIASDRAFGYGLRASDGSRRV</sequence>
<keyword evidence="1" id="KW-1133">Transmembrane helix</keyword>
<feature type="transmembrane region" description="Helical" evidence="1">
    <location>
        <begin position="81"/>
        <end position="109"/>
    </location>
</feature>
<proteinExistence type="predicted"/>
<feature type="transmembrane region" description="Helical" evidence="1">
    <location>
        <begin position="40"/>
        <end position="61"/>
    </location>
</feature>
<reference evidence="2 3" key="1">
    <citation type="submission" date="2021-03" db="EMBL/GenBank/DDBJ databases">
        <title>Sequencing the genomes of 1000 actinobacteria strains.</title>
        <authorList>
            <person name="Klenk H.-P."/>
        </authorList>
    </citation>
    <scope>NUCLEOTIDE SEQUENCE [LARGE SCALE GENOMIC DNA]</scope>
    <source>
        <strain evidence="2 3">DSM 46670</strain>
    </source>
</reference>
<evidence type="ECO:0000256" key="1">
    <source>
        <dbReference type="SAM" id="Phobius"/>
    </source>
</evidence>
<name>A0ABS4U3X4_9PSEU</name>
<evidence type="ECO:0000313" key="3">
    <source>
        <dbReference type="Proteomes" id="UP001519332"/>
    </source>
</evidence>
<organism evidence="2 3">
    <name type="scientific">Kibdelosporangium banguiense</name>
    <dbReference type="NCBI Taxonomy" id="1365924"/>
    <lineage>
        <taxon>Bacteria</taxon>
        <taxon>Bacillati</taxon>
        <taxon>Actinomycetota</taxon>
        <taxon>Actinomycetes</taxon>
        <taxon>Pseudonocardiales</taxon>
        <taxon>Pseudonocardiaceae</taxon>
        <taxon>Kibdelosporangium</taxon>
    </lineage>
</organism>
<keyword evidence="3" id="KW-1185">Reference proteome</keyword>
<dbReference type="EMBL" id="JAGINW010000001">
    <property type="protein sequence ID" value="MBP2330909.1"/>
    <property type="molecule type" value="Genomic_DNA"/>
</dbReference>
<feature type="transmembrane region" description="Helical" evidence="1">
    <location>
        <begin position="15"/>
        <end position="33"/>
    </location>
</feature>